<dbReference type="SUPFAM" id="SSF51905">
    <property type="entry name" value="FAD/NAD(P)-binding domain"/>
    <property type="match status" value="2"/>
</dbReference>
<dbReference type="PANTHER" id="PTHR43539">
    <property type="entry name" value="FLAVIN-BINDING MONOOXYGENASE-LIKE PROTEIN (AFU_ORTHOLOGUE AFUA_4G09220)"/>
    <property type="match status" value="1"/>
</dbReference>
<dbReference type="Pfam" id="PF13738">
    <property type="entry name" value="Pyr_redox_3"/>
    <property type="match status" value="1"/>
</dbReference>
<accession>A0A4V0Z0M0</accession>
<dbReference type="Proteomes" id="UP000290365">
    <property type="component" value="Chromosome"/>
</dbReference>
<evidence type="ECO:0000313" key="2">
    <source>
        <dbReference type="EMBL" id="QBD83691.1"/>
    </source>
</evidence>
<dbReference type="Gene3D" id="3.50.50.60">
    <property type="entry name" value="FAD/NAD(P)-binding domain"/>
    <property type="match status" value="1"/>
</dbReference>
<evidence type="ECO:0000313" key="3">
    <source>
        <dbReference type="Proteomes" id="UP000290365"/>
    </source>
</evidence>
<dbReference type="OrthoDB" id="9778740at2"/>
<protein>
    <submittedName>
        <fullName evidence="2">Portal protein</fullName>
    </submittedName>
</protein>
<dbReference type="KEGG" id="kbs:EPA93_36155"/>
<keyword evidence="3" id="KW-1185">Reference proteome</keyword>
<dbReference type="InterPro" id="IPR036188">
    <property type="entry name" value="FAD/NAD-bd_sf"/>
</dbReference>
<gene>
    <name evidence="2" type="ORF">EPA93_36155</name>
</gene>
<proteinExistence type="predicted"/>
<dbReference type="InterPro" id="IPR050982">
    <property type="entry name" value="Auxin_biosynth/cation_transpt"/>
</dbReference>
<evidence type="ECO:0000256" key="1">
    <source>
        <dbReference type="ARBA" id="ARBA00023002"/>
    </source>
</evidence>
<dbReference type="GO" id="GO:0050660">
    <property type="term" value="F:flavin adenine dinucleotide binding"/>
    <property type="evidence" value="ECO:0007669"/>
    <property type="project" value="TreeGrafter"/>
</dbReference>
<dbReference type="PANTHER" id="PTHR43539:SF78">
    <property type="entry name" value="FLAVIN-CONTAINING MONOOXYGENASE"/>
    <property type="match status" value="1"/>
</dbReference>
<dbReference type="GO" id="GO:0004497">
    <property type="term" value="F:monooxygenase activity"/>
    <property type="evidence" value="ECO:0007669"/>
    <property type="project" value="TreeGrafter"/>
</dbReference>
<keyword evidence="1" id="KW-0560">Oxidoreductase</keyword>
<dbReference type="EMBL" id="CP035758">
    <property type="protein sequence ID" value="QBD83691.1"/>
    <property type="molecule type" value="Genomic_DNA"/>
</dbReference>
<sequence length="366" mass="39808">MQTSASPQHAGLTTHSFKTIVVGGGQAGLAMGHELAQLGQSFVILDAQASIGASWRNRWNSLRLFTSAAFDALPGLPFPAPSKSYPTKDEMADYLESYAAHFALPVHCNMRVDALSIQEDRYVLQVGEHRFTAENVIVAMSISQFPKIPPFASQLDPSIVQLHSSSYRNPGKLPERDTLVVGAGNSGAEIALELAQSWPTKRIWLAGRDLGPSPLKFDNPFSWWLFSHVFSVSTPLGRALQARKRAHGTPLGRLKPADLSAAGIERVPRVTGTYEGKPVLENGQRLDCALVIWCTGFGPGFDWIHLPVFGTDGYPIHERGIVKDMPGLFFLGLPFLSAFTSGFVGGVGRDAHFLAKHLATRAASHW</sequence>
<dbReference type="PRINTS" id="PR00368">
    <property type="entry name" value="FADPNR"/>
</dbReference>
<name>A0A4V0Z0M0_KTERU</name>
<dbReference type="AlphaFoldDB" id="A0A4V0Z0M0"/>
<organism evidence="2 3">
    <name type="scientific">Ktedonosporobacter rubrisoli</name>
    <dbReference type="NCBI Taxonomy" id="2509675"/>
    <lineage>
        <taxon>Bacteria</taxon>
        <taxon>Bacillati</taxon>
        <taxon>Chloroflexota</taxon>
        <taxon>Ktedonobacteria</taxon>
        <taxon>Ktedonobacterales</taxon>
        <taxon>Ktedonosporobacteraceae</taxon>
        <taxon>Ktedonosporobacter</taxon>
    </lineage>
</organism>
<reference evidence="2 3" key="1">
    <citation type="submission" date="2019-01" db="EMBL/GenBank/DDBJ databases">
        <title>Ktedonosporobacter rubrisoli SCAWS-G2.</title>
        <authorList>
            <person name="Huang Y."/>
            <person name="Yan B."/>
        </authorList>
    </citation>
    <scope>NUCLEOTIDE SEQUENCE [LARGE SCALE GENOMIC DNA]</scope>
    <source>
        <strain evidence="2 3">SCAWS-G2</strain>
    </source>
</reference>